<feature type="domain" description="SHSP" evidence="4">
    <location>
        <begin position="34"/>
        <end position="146"/>
    </location>
</feature>
<dbReference type="Gene3D" id="2.60.40.790">
    <property type="match status" value="1"/>
</dbReference>
<dbReference type="AlphaFoldDB" id="F0SFX8"/>
<dbReference type="KEGG" id="pbs:Plabr_4008"/>
<dbReference type="eggNOG" id="COG0071">
    <property type="taxonomic scope" value="Bacteria"/>
</dbReference>
<dbReference type="STRING" id="756272.Plabr_4008"/>
<sequence>MMLTSSRHSALFPASLERLQRELHDSLVEFQNGLRATQGQLATNIWAKEDEILIRLELPGLDRNQIGIDIKENRVTLTTPDRKETDPGDGKWLRKERDVSATQRELQLPFPVDAESSEAVYEGGVLQLKLKSARPAEGYRLAVKGSDQPESQN</sequence>
<reference evidence="6" key="1">
    <citation type="submission" date="2011-02" db="EMBL/GenBank/DDBJ databases">
        <title>The complete genome of Planctomyces brasiliensis DSM 5305.</title>
        <authorList>
            <person name="Lucas S."/>
            <person name="Copeland A."/>
            <person name="Lapidus A."/>
            <person name="Bruce D."/>
            <person name="Goodwin L."/>
            <person name="Pitluck S."/>
            <person name="Kyrpides N."/>
            <person name="Mavromatis K."/>
            <person name="Pagani I."/>
            <person name="Ivanova N."/>
            <person name="Ovchinnikova G."/>
            <person name="Lu M."/>
            <person name="Detter J.C."/>
            <person name="Han C."/>
            <person name="Land M."/>
            <person name="Hauser L."/>
            <person name="Markowitz V."/>
            <person name="Cheng J.-F."/>
            <person name="Hugenholtz P."/>
            <person name="Woyke T."/>
            <person name="Wu D."/>
            <person name="Tindall B."/>
            <person name="Pomrenke H.G."/>
            <person name="Brambilla E."/>
            <person name="Klenk H.-P."/>
            <person name="Eisen J.A."/>
        </authorList>
    </citation>
    <scope>NUCLEOTIDE SEQUENCE [LARGE SCALE GENOMIC DNA]</scope>
    <source>
        <strain evidence="6">ATCC 49424 / DSM 5305 / JCM 21570 / NBRC 103401 / IFAM 1448</strain>
    </source>
</reference>
<evidence type="ECO:0000256" key="3">
    <source>
        <dbReference type="SAM" id="MobiDB-lite"/>
    </source>
</evidence>
<feature type="region of interest" description="Disordered" evidence="3">
    <location>
        <begin position="79"/>
        <end position="98"/>
    </location>
</feature>
<dbReference type="InterPro" id="IPR002068">
    <property type="entry name" value="A-crystallin/Hsp20_dom"/>
</dbReference>
<keyword evidence="6" id="KW-1185">Reference proteome</keyword>
<protein>
    <submittedName>
        <fullName evidence="5">Heat shock protein Hsp20</fullName>
    </submittedName>
</protein>
<dbReference type="SUPFAM" id="SSF49764">
    <property type="entry name" value="HSP20-like chaperones"/>
    <property type="match status" value="1"/>
</dbReference>
<evidence type="ECO:0000313" key="6">
    <source>
        <dbReference type="Proteomes" id="UP000006860"/>
    </source>
</evidence>
<evidence type="ECO:0000313" key="5">
    <source>
        <dbReference type="EMBL" id="ADY61585.1"/>
    </source>
</evidence>
<dbReference type="RefSeq" id="WP_013630302.1">
    <property type="nucleotide sequence ID" value="NC_015174.1"/>
</dbReference>
<evidence type="ECO:0000259" key="4">
    <source>
        <dbReference type="PROSITE" id="PS01031"/>
    </source>
</evidence>
<dbReference type="PROSITE" id="PS01031">
    <property type="entry name" value="SHSP"/>
    <property type="match status" value="1"/>
</dbReference>
<evidence type="ECO:0000256" key="1">
    <source>
        <dbReference type="PROSITE-ProRule" id="PRU00285"/>
    </source>
</evidence>
<keyword evidence="5" id="KW-0346">Stress response</keyword>
<dbReference type="HOGENOM" id="CLU_1711909_0_0_0"/>
<organism evidence="5 6">
    <name type="scientific">Rubinisphaera brasiliensis (strain ATCC 49424 / DSM 5305 / JCM 21570 / IAM 15109 / NBRC 103401 / IFAM 1448)</name>
    <name type="common">Planctomyces brasiliensis</name>
    <dbReference type="NCBI Taxonomy" id="756272"/>
    <lineage>
        <taxon>Bacteria</taxon>
        <taxon>Pseudomonadati</taxon>
        <taxon>Planctomycetota</taxon>
        <taxon>Planctomycetia</taxon>
        <taxon>Planctomycetales</taxon>
        <taxon>Planctomycetaceae</taxon>
        <taxon>Rubinisphaera</taxon>
    </lineage>
</organism>
<accession>F0SFX8</accession>
<gene>
    <name evidence="5" type="ordered locus">Plabr_4008</name>
</gene>
<proteinExistence type="inferred from homology"/>
<name>F0SFX8_RUBBR</name>
<evidence type="ECO:0000256" key="2">
    <source>
        <dbReference type="RuleBase" id="RU003616"/>
    </source>
</evidence>
<dbReference type="Proteomes" id="UP000006860">
    <property type="component" value="Chromosome"/>
</dbReference>
<dbReference type="Pfam" id="PF00011">
    <property type="entry name" value="HSP20"/>
    <property type="match status" value="1"/>
</dbReference>
<dbReference type="InterPro" id="IPR008978">
    <property type="entry name" value="HSP20-like_chaperone"/>
</dbReference>
<dbReference type="CDD" id="cd06464">
    <property type="entry name" value="ACD_sHsps-like"/>
    <property type="match status" value="1"/>
</dbReference>
<dbReference type="EMBL" id="CP002546">
    <property type="protein sequence ID" value="ADY61585.1"/>
    <property type="molecule type" value="Genomic_DNA"/>
</dbReference>
<comment type="similarity">
    <text evidence="1 2">Belongs to the small heat shock protein (HSP20) family.</text>
</comment>